<dbReference type="InterPro" id="IPR011008">
    <property type="entry name" value="Dimeric_a/b-barrel"/>
</dbReference>
<dbReference type="STRING" id="417102.CA982_08690"/>
<feature type="transmembrane region" description="Helical" evidence="1">
    <location>
        <begin position="258"/>
        <end position="282"/>
    </location>
</feature>
<keyword evidence="3" id="KW-0560">Oxidoreductase</keyword>
<keyword evidence="3" id="KW-0503">Monooxygenase</keyword>
<dbReference type="GO" id="GO:0004497">
    <property type="term" value="F:monooxygenase activity"/>
    <property type="evidence" value="ECO:0007669"/>
    <property type="project" value="UniProtKB-KW"/>
</dbReference>
<name>A0A243QC21_9ACTN</name>
<dbReference type="PANTHER" id="PTHR40057">
    <property type="entry name" value="SLR1162 PROTEIN"/>
    <property type="match status" value="1"/>
</dbReference>
<proteinExistence type="predicted"/>
<feature type="domain" description="ABM" evidence="2">
    <location>
        <begin position="121"/>
        <end position="190"/>
    </location>
</feature>
<dbReference type="PANTHER" id="PTHR40057:SF1">
    <property type="entry name" value="SLR1162 PROTEIN"/>
    <property type="match status" value="1"/>
</dbReference>
<dbReference type="Pfam" id="PF03992">
    <property type="entry name" value="ABM"/>
    <property type="match status" value="1"/>
</dbReference>
<protein>
    <submittedName>
        <fullName evidence="3">Antibiotic biosynthesis monooxygenase</fullName>
    </submittedName>
</protein>
<organism evidence="3 4">
    <name type="scientific">Gordonia lacunae</name>
    <dbReference type="NCBI Taxonomy" id="417102"/>
    <lineage>
        <taxon>Bacteria</taxon>
        <taxon>Bacillati</taxon>
        <taxon>Actinomycetota</taxon>
        <taxon>Actinomycetes</taxon>
        <taxon>Mycobacteriales</taxon>
        <taxon>Gordoniaceae</taxon>
        <taxon>Gordonia</taxon>
    </lineage>
</organism>
<evidence type="ECO:0000256" key="1">
    <source>
        <dbReference type="SAM" id="Phobius"/>
    </source>
</evidence>
<evidence type="ECO:0000259" key="2">
    <source>
        <dbReference type="Pfam" id="PF03992"/>
    </source>
</evidence>
<keyword evidence="1" id="KW-0472">Membrane</keyword>
<dbReference type="SUPFAM" id="SSF54909">
    <property type="entry name" value="Dimeric alpha+beta barrel"/>
    <property type="match status" value="2"/>
</dbReference>
<dbReference type="OrthoDB" id="1494254at2"/>
<gene>
    <name evidence="3" type="ORF">CA982_08690</name>
</gene>
<sequence length="331" mass="36848">MTNEISRPVTGRKSGAPEGAATLIIGQRVHAGMDDRYREWFGKIETAAARFPGFVGSKLRAPDPSQPDWTAIYGFDSVSHLQDWLNSAVRLDLVDEGKPLFDGPATAQVLAPGTAEPETLVTVVVSHRVAESKVDDFLVWQRQVDAAEHRFPGFRGTELFRPIPGVQEEWTISYRFDTAEHLDAWLTSGERAQLLAEADDFGDFTLRRIDHSFGNWFSHGDDDAPPPSNLKTSVAVWVGLYPTVVFLTLMTAPLGMPLWLGMLVGNLLSSFAMSYITMPYYVNRVLGWWLQPKSTAPQPRTNLRGAVFIIALNAAWVAIFYLITVQVWTLP</sequence>
<keyword evidence="1" id="KW-0812">Transmembrane</keyword>
<dbReference type="InterPro" id="IPR007138">
    <property type="entry name" value="ABM_dom"/>
</dbReference>
<dbReference type="Proteomes" id="UP000194632">
    <property type="component" value="Unassembled WGS sequence"/>
</dbReference>
<dbReference type="RefSeq" id="WP_086534945.1">
    <property type="nucleotide sequence ID" value="NZ_NGFO01000008.1"/>
</dbReference>
<dbReference type="Gene3D" id="3.30.70.100">
    <property type="match status" value="2"/>
</dbReference>
<dbReference type="InterPro" id="IPR038762">
    <property type="entry name" value="ABM_predict"/>
</dbReference>
<dbReference type="EMBL" id="NGFO01000008">
    <property type="protein sequence ID" value="OUC79149.1"/>
    <property type="molecule type" value="Genomic_DNA"/>
</dbReference>
<accession>A0A243QC21</accession>
<evidence type="ECO:0000313" key="4">
    <source>
        <dbReference type="Proteomes" id="UP000194632"/>
    </source>
</evidence>
<dbReference type="AlphaFoldDB" id="A0A243QC21"/>
<keyword evidence="1" id="KW-1133">Transmembrane helix</keyword>
<feature type="transmembrane region" description="Helical" evidence="1">
    <location>
        <begin position="234"/>
        <end position="252"/>
    </location>
</feature>
<evidence type="ECO:0000313" key="3">
    <source>
        <dbReference type="EMBL" id="OUC79149.1"/>
    </source>
</evidence>
<reference evidence="3 4" key="1">
    <citation type="submission" date="2017-05" db="EMBL/GenBank/DDBJ databases">
        <title>Biotechnological potential of actinobacteria isolated from South African environments.</title>
        <authorList>
            <person name="Le Roes-Hill M."/>
            <person name="Prins A."/>
            <person name="Durrell K.A."/>
        </authorList>
    </citation>
    <scope>NUCLEOTIDE SEQUENCE [LARGE SCALE GENOMIC DNA]</scope>
    <source>
        <strain evidence="3">BS2</strain>
    </source>
</reference>
<keyword evidence="4" id="KW-1185">Reference proteome</keyword>
<comment type="caution">
    <text evidence="3">The sequence shown here is derived from an EMBL/GenBank/DDBJ whole genome shotgun (WGS) entry which is preliminary data.</text>
</comment>
<feature type="transmembrane region" description="Helical" evidence="1">
    <location>
        <begin position="303"/>
        <end position="323"/>
    </location>
</feature>